<sequence length="96" mass="10780">MVEYNAELRIGKSSRTVIFQERKMVFNRPIFSKGLFSSGKTATYELLYSDIISAKKSLGGITFKCEDGWIYSLSGRGVKDAIGMFVAVLKDNEKKI</sequence>
<dbReference type="EMBL" id="CP010070">
    <property type="protein sequence ID" value="AIZ56981.1"/>
    <property type="molecule type" value="Genomic_DNA"/>
</dbReference>
<dbReference type="Proteomes" id="UP000030787">
    <property type="component" value="Chromosome"/>
</dbReference>
<dbReference type="STRING" id="1577791.Mpt1_c11180"/>
<dbReference type="HOGENOM" id="CLU_2353086_0_0_2"/>
<proteinExistence type="predicted"/>
<dbReference type="RefSeq" id="WP_048112939.1">
    <property type="nucleotide sequence ID" value="NZ_CP010070.1"/>
</dbReference>
<dbReference type="GeneID" id="24818780"/>
<protein>
    <submittedName>
        <fullName evidence="1">Uncharacterized protein</fullName>
    </submittedName>
</protein>
<evidence type="ECO:0000313" key="2">
    <source>
        <dbReference type="Proteomes" id="UP000030787"/>
    </source>
</evidence>
<dbReference type="AlphaFoldDB" id="A0A0A7LHI7"/>
<keyword evidence="2" id="KW-1185">Reference proteome</keyword>
<organism evidence="1 2">
    <name type="scientific">Candidatus Methanoplasma termitum</name>
    <dbReference type="NCBI Taxonomy" id="1577791"/>
    <lineage>
        <taxon>Archaea</taxon>
        <taxon>Methanobacteriati</taxon>
        <taxon>Thermoplasmatota</taxon>
        <taxon>Thermoplasmata</taxon>
        <taxon>Methanomassiliicoccales</taxon>
        <taxon>Methanomassiliicoccaceae</taxon>
        <taxon>Candidatus Methanoplasma</taxon>
    </lineage>
</organism>
<evidence type="ECO:0000313" key="1">
    <source>
        <dbReference type="EMBL" id="AIZ56981.1"/>
    </source>
</evidence>
<name>A0A0A7LHI7_9ARCH</name>
<dbReference type="KEGG" id="mear:Mpt1_c11180"/>
<gene>
    <name evidence="1" type="ORF">Mpt1_c11180</name>
</gene>
<accession>A0A0A7LHI7</accession>
<reference evidence="1 2" key="1">
    <citation type="journal article" date="2014" name="Appl. Environ. Microbiol.">
        <title>Comparative Genome Analysis of 'Candidatus Methanoplasma termitum' Indicates a New Mode of Energy Metabolism in the Seventh Order of Methanogens.</title>
        <authorList>
            <person name="Lang K."/>
            <person name="Schuldes J."/>
            <person name="Klingl A."/>
            <person name="Poehlein A."/>
            <person name="Daniel R."/>
            <person name="Brune A."/>
        </authorList>
    </citation>
    <scope>NUCLEOTIDE SEQUENCE [LARGE SCALE GENOMIC DNA]</scope>
    <source>
        <strain evidence="2">Mpt1</strain>
    </source>
</reference>